<comment type="caution">
    <text evidence="7">The sequence shown here is derived from an EMBL/GenBank/DDBJ whole genome shotgun (WGS) entry which is preliminary data.</text>
</comment>
<keyword evidence="4 5" id="KW-0472">Membrane</keyword>
<reference evidence="7" key="1">
    <citation type="journal article" date="2022" name="Cell">
        <title>Repeat-based holocentromeres influence genome architecture and karyotype evolution.</title>
        <authorList>
            <person name="Hofstatter P.G."/>
            <person name="Thangavel G."/>
            <person name="Lux T."/>
            <person name="Neumann P."/>
            <person name="Vondrak T."/>
            <person name="Novak P."/>
            <person name="Zhang M."/>
            <person name="Costa L."/>
            <person name="Castellani M."/>
            <person name="Scott A."/>
            <person name="Toegelov H."/>
            <person name="Fuchs J."/>
            <person name="Mata-Sucre Y."/>
            <person name="Dias Y."/>
            <person name="Vanzela A.L.L."/>
            <person name="Huettel B."/>
            <person name="Almeida C.C.S."/>
            <person name="Simkova H."/>
            <person name="Souza G."/>
            <person name="Pedrosa-Harand A."/>
            <person name="Macas J."/>
            <person name="Mayer K.F.X."/>
            <person name="Houben A."/>
            <person name="Marques A."/>
        </authorList>
    </citation>
    <scope>NUCLEOTIDE SEQUENCE</scope>
    <source>
        <strain evidence="7">RhyBre1mFocal</strain>
    </source>
</reference>
<proteinExistence type="predicted"/>
<keyword evidence="8" id="KW-1185">Reference proteome</keyword>
<evidence type="ECO:0000256" key="1">
    <source>
        <dbReference type="ARBA" id="ARBA00004141"/>
    </source>
</evidence>
<keyword evidence="2 5" id="KW-0812">Transmembrane</keyword>
<evidence type="ECO:0000256" key="5">
    <source>
        <dbReference type="SAM" id="Phobius"/>
    </source>
</evidence>
<evidence type="ECO:0000256" key="2">
    <source>
        <dbReference type="ARBA" id="ARBA00022692"/>
    </source>
</evidence>
<dbReference type="Pfam" id="PF08510">
    <property type="entry name" value="PIG-P"/>
    <property type="match status" value="1"/>
</dbReference>
<dbReference type="PANTHER" id="PTHR47681">
    <property type="entry name" value="PHOSPHATIDYLINOSITOL N-ACETYLGLUCOSAMINYLTRANSFERASE SUBUNIT P-RELATED"/>
    <property type="match status" value="1"/>
</dbReference>
<dbReference type="OrthoDB" id="690928at2759"/>
<sequence>MEEGLSSTSSPLSILSQLRERRASASVASSDASSPNLKERKITDDRAGAGFAQDQEHGPKPSEVYGFVASITTVIATVIHLVWAYTPEPLLHSVGITYYPSKYWALAAPSVLIVLVFCMMVLYLGLNFLAMPPTSAHNTIYDEYSCEPTTFYLTEGKEKPIDPIADVRIDRINHLMFLDAN</sequence>
<evidence type="ECO:0000256" key="3">
    <source>
        <dbReference type="ARBA" id="ARBA00022989"/>
    </source>
</evidence>
<dbReference type="AlphaFoldDB" id="A0A9Q0CGT2"/>
<gene>
    <name evidence="7" type="ORF">LUZ63_010228</name>
</gene>
<evidence type="ECO:0000313" key="7">
    <source>
        <dbReference type="EMBL" id="KAJ1693530.1"/>
    </source>
</evidence>
<accession>A0A9Q0CGT2</accession>
<evidence type="ECO:0000313" key="8">
    <source>
        <dbReference type="Proteomes" id="UP001151287"/>
    </source>
</evidence>
<dbReference type="PANTHER" id="PTHR47681:SF3">
    <property type="entry name" value="PHOSPHATIDYLINOSITOL N-ACETYLGLUCOSAMINYLTRANSFERASE SUBUNIT P-RELATED"/>
    <property type="match status" value="1"/>
</dbReference>
<feature type="domain" description="PIG-P" evidence="6">
    <location>
        <begin position="62"/>
        <end position="177"/>
    </location>
</feature>
<dbReference type="InterPro" id="IPR013717">
    <property type="entry name" value="PIG-P"/>
</dbReference>
<protein>
    <recommendedName>
        <fullName evidence="6">PIG-P domain-containing protein</fullName>
    </recommendedName>
</protein>
<evidence type="ECO:0000259" key="6">
    <source>
        <dbReference type="Pfam" id="PF08510"/>
    </source>
</evidence>
<dbReference type="Proteomes" id="UP001151287">
    <property type="component" value="Unassembled WGS sequence"/>
</dbReference>
<feature type="transmembrane region" description="Helical" evidence="5">
    <location>
        <begin position="103"/>
        <end position="126"/>
    </location>
</feature>
<dbReference type="EMBL" id="JAMQYH010000003">
    <property type="protein sequence ID" value="KAJ1693530.1"/>
    <property type="molecule type" value="Genomic_DNA"/>
</dbReference>
<name>A0A9Q0CGT2_9POAL</name>
<feature type="transmembrane region" description="Helical" evidence="5">
    <location>
        <begin position="64"/>
        <end position="83"/>
    </location>
</feature>
<evidence type="ECO:0000256" key="4">
    <source>
        <dbReference type="ARBA" id="ARBA00023136"/>
    </source>
</evidence>
<organism evidence="7 8">
    <name type="scientific">Rhynchospora breviuscula</name>
    <dbReference type="NCBI Taxonomy" id="2022672"/>
    <lineage>
        <taxon>Eukaryota</taxon>
        <taxon>Viridiplantae</taxon>
        <taxon>Streptophyta</taxon>
        <taxon>Embryophyta</taxon>
        <taxon>Tracheophyta</taxon>
        <taxon>Spermatophyta</taxon>
        <taxon>Magnoliopsida</taxon>
        <taxon>Liliopsida</taxon>
        <taxon>Poales</taxon>
        <taxon>Cyperaceae</taxon>
        <taxon>Cyperoideae</taxon>
        <taxon>Rhynchosporeae</taxon>
        <taxon>Rhynchospora</taxon>
    </lineage>
</organism>
<keyword evidence="3 5" id="KW-1133">Transmembrane helix</keyword>
<dbReference type="GO" id="GO:0016020">
    <property type="term" value="C:membrane"/>
    <property type="evidence" value="ECO:0007669"/>
    <property type="project" value="UniProtKB-SubCell"/>
</dbReference>
<comment type="subcellular location">
    <subcellularLocation>
        <location evidence="1">Membrane</location>
        <topology evidence="1">Multi-pass membrane protein</topology>
    </subcellularLocation>
</comment>